<dbReference type="EMBL" id="MN739860">
    <property type="protein sequence ID" value="QHT74975.1"/>
    <property type="molecule type" value="Genomic_DNA"/>
</dbReference>
<feature type="domain" description="RING-type" evidence="1">
    <location>
        <begin position="184"/>
        <end position="223"/>
    </location>
</feature>
<proteinExistence type="predicted"/>
<dbReference type="InterPro" id="IPR001841">
    <property type="entry name" value="Znf_RING"/>
</dbReference>
<dbReference type="Gene3D" id="3.30.40.10">
    <property type="entry name" value="Zinc/RING finger domain, C3HC4 (zinc finger)"/>
    <property type="match status" value="1"/>
</dbReference>
<protein>
    <recommendedName>
        <fullName evidence="1">RING-type domain-containing protein</fullName>
    </recommendedName>
</protein>
<dbReference type="PROSITE" id="PS50089">
    <property type="entry name" value="ZF_RING_2"/>
    <property type="match status" value="1"/>
</dbReference>
<dbReference type="InterPro" id="IPR013083">
    <property type="entry name" value="Znf_RING/FYVE/PHD"/>
</dbReference>
<evidence type="ECO:0000313" key="2">
    <source>
        <dbReference type="EMBL" id="QHT74975.1"/>
    </source>
</evidence>
<dbReference type="SUPFAM" id="SSF57850">
    <property type="entry name" value="RING/U-box"/>
    <property type="match status" value="1"/>
</dbReference>
<evidence type="ECO:0000259" key="1">
    <source>
        <dbReference type="PROSITE" id="PS50089"/>
    </source>
</evidence>
<reference evidence="2" key="1">
    <citation type="journal article" date="2020" name="Nature">
        <title>Giant virus diversity and host interactions through global metagenomics.</title>
        <authorList>
            <person name="Schulz F."/>
            <person name="Roux S."/>
            <person name="Paez-Espino D."/>
            <person name="Jungbluth S."/>
            <person name="Walsh D.A."/>
            <person name="Denef V.J."/>
            <person name="McMahon K.D."/>
            <person name="Konstantinidis K.T."/>
            <person name="Eloe-Fadrosh E.A."/>
            <person name="Kyrpides N.C."/>
            <person name="Woyke T."/>
        </authorList>
    </citation>
    <scope>NUCLEOTIDE SEQUENCE</scope>
    <source>
        <strain evidence="2">GVMAG-M-3300023179-62</strain>
    </source>
</reference>
<dbReference type="Pfam" id="PF13920">
    <property type="entry name" value="zf-C3HC4_3"/>
    <property type="match status" value="1"/>
</dbReference>
<sequence>MIASHHPHIWSYGTGNLLVAPPLPTPETLTKAEERAIEWRLEALREHDSDGIVDEGFGYFIRYTLECRKRLSIYMIRLELQQESAVKMFEYIDRAAPHLNDLISNIEIVDRRGKARYGEDKFNEGKLTTGKTDHDIMIECNWRPNIKVLREFMVDIIKPESVTETISTLVFPTALVYADTEKECVVCLEKKEVLMWPCYHSHVTCVDCTIELSYVRFSCPICRTSLDYKYGKWYMRRPTLE</sequence>
<organism evidence="2">
    <name type="scientific">viral metagenome</name>
    <dbReference type="NCBI Taxonomy" id="1070528"/>
    <lineage>
        <taxon>unclassified sequences</taxon>
        <taxon>metagenomes</taxon>
        <taxon>organismal metagenomes</taxon>
    </lineage>
</organism>
<dbReference type="AlphaFoldDB" id="A0A6C0H4A1"/>
<accession>A0A6C0H4A1</accession>
<name>A0A6C0H4A1_9ZZZZ</name>